<dbReference type="Proteomes" id="UP000541444">
    <property type="component" value="Unassembled WGS sequence"/>
</dbReference>
<gene>
    <name evidence="1" type="ORF">GIB67_023557</name>
</gene>
<evidence type="ECO:0000313" key="2">
    <source>
        <dbReference type="Proteomes" id="UP000541444"/>
    </source>
</evidence>
<name>A0A7J7PA32_9MAGN</name>
<accession>A0A7J7PA32</accession>
<proteinExistence type="predicted"/>
<reference evidence="1 2" key="1">
    <citation type="journal article" date="2020" name="IScience">
        <title>Genome Sequencing of the Endangered Kingdonia uniflora (Circaeasteraceae, Ranunculales) Reveals Potential Mechanisms of Evolutionary Specialization.</title>
        <authorList>
            <person name="Sun Y."/>
            <person name="Deng T."/>
            <person name="Zhang A."/>
            <person name="Moore M.J."/>
            <person name="Landis J.B."/>
            <person name="Lin N."/>
            <person name="Zhang H."/>
            <person name="Zhang X."/>
            <person name="Huang J."/>
            <person name="Zhang X."/>
            <person name="Sun H."/>
            <person name="Wang H."/>
        </authorList>
    </citation>
    <scope>NUCLEOTIDE SEQUENCE [LARGE SCALE GENOMIC DNA]</scope>
    <source>
        <strain evidence="1">TB1705</strain>
        <tissue evidence="1">Leaf</tissue>
    </source>
</reference>
<keyword evidence="2" id="KW-1185">Reference proteome</keyword>
<comment type="caution">
    <text evidence="1">The sequence shown here is derived from an EMBL/GenBank/DDBJ whole genome shotgun (WGS) entry which is preliminary data.</text>
</comment>
<organism evidence="1 2">
    <name type="scientific">Kingdonia uniflora</name>
    <dbReference type="NCBI Taxonomy" id="39325"/>
    <lineage>
        <taxon>Eukaryota</taxon>
        <taxon>Viridiplantae</taxon>
        <taxon>Streptophyta</taxon>
        <taxon>Embryophyta</taxon>
        <taxon>Tracheophyta</taxon>
        <taxon>Spermatophyta</taxon>
        <taxon>Magnoliopsida</taxon>
        <taxon>Ranunculales</taxon>
        <taxon>Circaeasteraceae</taxon>
        <taxon>Kingdonia</taxon>
    </lineage>
</organism>
<evidence type="ECO:0000313" key="1">
    <source>
        <dbReference type="EMBL" id="KAF6176266.1"/>
    </source>
</evidence>
<dbReference type="AlphaFoldDB" id="A0A7J7PA32"/>
<protein>
    <submittedName>
        <fullName evidence="1">Uncharacterized protein</fullName>
    </submittedName>
</protein>
<dbReference type="EMBL" id="JACGCM010000119">
    <property type="protein sequence ID" value="KAF6176266.1"/>
    <property type="molecule type" value="Genomic_DNA"/>
</dbReference>
<sequence>MWSINCTQTFSSISIVNPRTITWVNIRWLIKMSSLGLSETITGERRYSGVTWCGETVMATGRSMIMMYTKRVTTDSTLCVCEIITGGLNEMVST</sequence>